<keyword evidence="2" id="KW-1185">Reference proteome</keyword>
<reference evidence="1 2" key="1">
    <citation type="submission" date="2024-01" db="EMBL/GenBank/DDBJ databases">
        <title>A draft genome for a cacao thread blight-causing isolate of Paramarasmius palmivorus.</title>
        <authorList>
            <person name="Baruah I.K."/>
            <person name="Bukari Y."/>
            <person name="Amoako-Attah I."/>
            <person name="Meinhardt L.W."/>
            <person name="Bailey B.A."/>
            <person name="Cohen S.P."/>
        </authorList>
    </citation>
    <scope>NUCLEOTIDE SEQUENCE [LARGE SCALE GENOMIC DNA]</scope>
    <source>
        <strain evidence="1 2">GH-12</strain>
    </source>
</reference>
<accession>A0AAW0CNP5</accession>
<proteinExistence type="predicted"/>
<organism evidence="1 2">
    <name type="scientific">Paramarasmius palmivorus</name>
    <dbReference type="NCBI Taxonomy" id="297713"/>
    <lineage>
        <taxon>Eukaryota</taxon>
        <taxon>Fungi</taxon>
        <taxon>Dikarya</taxon>
        <taxon>Basidiomycota</taxon>
        <taxon>Agaricomycotina</taxon>
        <taxon>Agaricomycetes</taxon>
        <taxon>Agaricomycetidae</taxon>
        <taxon>Agaricales</taxon>
        <taxon>Marasmiineae</taxon>
        <taxon>Marasmiaceae</taxon>
        <taxon>Paramarasmius</taxon>
    </lineage>
</organism>
<name>A0AAW0CNP5_9AGAR</name>
<gene>
    <name evidence="1" type="ORF">VNI00_010024</name>
</gene>
<evidence type="ECO:0008006" key="3">
    <source>
        <dbReference type="Google" id="ProtNLM"/>
    </source>
</evidence>
<sequence length="374" mass="41328">MDPAYPFPSNVDDPFDIGAGSLIETWVDAGGEDMASVGQQSLWNEGVITPTMAPSSPPLDAYQASTPTVSAVSIPEAQSYPHAMPTPGTQQSAEIRRAPVHISPVFNPNSSQSKGRPPADMILISNDNFVFYVDENTLCSNSTNQFNGLLPLQTLEKQRRVVFLREIVWPELQVFLQVIYNTASTDVPDLGTLVRGVAWLPKYGFDPKSFILPGTRAFDYLLSHAPLCPLDVYTCAGMHDIYPLAVQASSHLLRVSPSEVTEEMAISMGSRYLLKFFSLHLRRTEALKQLLMKGPELHNITKTCGFEGQNLSKARWNQGVAKLALILKADTTTTFIRDTILEATEDISCTECLKARDARLNTTLQEWSMTSRTI</sequence>
<evidence type="ECO:0000313" key="2">
    <source>
        <dbReference type="Proteomes" id="UP001383192"/>
    </source>
</evidence>
<dbReference type="Proteomes" id="UP001383192">
    <property type="component" value="Unassembled WGS sequence"/>
</dbReference>
<evidence type="ECO:0000313" key="1">
    <source>
        <dbReference type="EMBL" id="KAK7040218.1"/>
    </source>
</evidence>
<protein>
    <recommendedName>
        <fullName evidence="3">BTB domain-containing protein</fullName>
    </recommendedName>
</protein>
<comment type="caution">
    <text evidence="1">The sequence shown here is derived from an EMBL/GenBank/DDBJ whole genome shotgun (WGS) entry which is preliminary data.</text>
</comment>
<dbReference type="EMBL" id="JAYKXP010000038">
    <property type="protein sequence ID" value="KAK7040218.1"/>
    <property type="molecule type" value="Genomic_DNA"/>
</dbReference>
<dbReference type="AlphaFoldDB" id="A0AAW0CNP5"/>